<dbReference type="PANTHER" id="PTHR33204:SF29">
    <property type="entry name" value="TRANSCRIPTIONAL REGULATOR"/>
    <property type="match status" value="1"/>
</dbReference>
<evidence type="ECO:0000256" key="3">
    <source>
        <dbReference type="ARBA" id="ARBA00023163"/>
    </source>
</evidence>
<dbReference type="PANTHER" id="PTHR33204">
    <property type="entry name" value="TRANSCRIPTIONAL REGULATOR, MARR FAMILY"/>
    <property type="match status" value="1"/>
</dbReference>
<accession>A0A5R9KU91</accession>
<keyword evidence="3" id="KW-0804">Transcription</keyword>
<dbReference type="InterPro" id="IPR002577">
    <property type="entry name" value="HTH_HxlR"/>
</dbReference>
<dbReference type="Proteomes" id="UP000306402">
    <property type="component" value="Unassembled WGS sequence"/>
</dbReference>
<dbReference type="Gene3D" id="1.10.10.10">
    <property type="entry name" value="Winged helix-like DNA-binding domain superfamily/Winged helix DNA-binding domain"/>
    <property type="match status" value="1"/>
</dbReference>
<dbReference type="GO" id="GO:0003677">
    <property type="term" value="F:DNA binding"/>
    <property type="evidence" value="ECO:0007669"/>
    <property type="project" value="UniProtKB-KW"/>
</dbReference>
<evidence type="ECO:0000256" key="2">
    <source>
        <dbReference type="ARBA" id="ARBA00023125"/>
    </source>
</evidence>
<keyword evidence="6" id="KW-1185">Reference proteome</keyword>
<proteinExistence type="predicted"/>
<dbReference type="AlphaFoldDB" id="A0A5R9KU91"/>
<dbReference type="SUPFAM" id="SSF46785">
    <property type="entry name" value="Winged helix' DNA-binding domain"/>
    <property type="match status" value="1"/>
</dbReference>
<dbReference type="InterPro" id="IPR036390">
    <property type="entry name" value="WH_DNA-bd_sf"/>
</dbReference>
<reference evidence="5 6" key="1">
    <citation type="submission" date="2019-05" db="EMBL/GenBank/DDBJ databases">
        <authorList>
            <person name="Qu J.-H."/>
        </authorList>
    </citation>
    <scope>NUCLEOTIDE SEQUENCE [LARGE SCALE GENOMIC DNA]</scope>
    <source>
        <strain evidence="5 6">T17</strain>
    </source>
</reference>
<organism evidence="5 6">
    <name type="scientific">Dyadobacter luticola</name>
    <dbReference type="NCBI Taxonomy" id="1979387"/>
    <lineage>
        <taxon>Bacteria</taxon>
        <taxon>Pseudomonadati</taxon>
        <taxon>Bacteroidota</taxon>
        <taxon>Cytophagia</taxon>
        <taxon>Cytophagales</taxon>
        <taxon>Spirosomataceae</taxon>
        <taxon>Dyadobacter</taxon>
    </lineage>
</organism>
<sequence>MYERKLPVETECGLHLFMEVLSGKWKIKLIWRIHCGINRPGELRRKIPKASRRLLDTQLTQLVEHGILSKTSFDQKLLKVEYKLTQLGESLIPVIESTARWGEANRSILEPLFSQVRYP</sequence>
<feature type="domain" description="HTH hxlR-type" evidence="4">
    <location>
        <begin position="12"/>
        <end position="110"/>
    </location>
</feature>
<evidence type="ECO:0000256" key="1">
    <source>
        <dbReference type="ARBA" id="ARBA00023015"/>
    </source>
</evidence>
<dbReference type="EMBL" id="VCEJ01000005">
    <property type="protein sequence ID" value="TLU99638.1"/>
    <property type="molecule type" value="Genomic_DNA"/>
</dbReference>
<evidence type="ECO:0000313" key="6">
    <source>
        <dbReference type="Proteomes" id="UP000306402"/>
    </source>
</evidence>
<dbReference type="OrthoDB" id="8231503at2"/>
<dbReference type="PROSITE" id="PS51118">
    <property type="entry name" value="HTH_HXLR"/>
    <property type="match status" value="1"/>
</dbReference>
<dbReference type="InterPro" id="IPR036388">
    <property type="entry name" value="WH-like_DNA-bd_sf"/>
</dbReference>
<evidence type="ECO:0000259" key="4">
    <source>
        <dbReference type="PROSITE" id="PS51118"/>
    </source>
</evidence>
<comment type="caution">
    <text evidence="5">The sequence shown here is derived from an EMBL/GenBank/DDBJ whole genome shotgun (WGS) entry which is preliminary data.</text>
</comment>
<dbReference type="Pfam" id="PF01638">
    <property type="entry name" value="HxlR"/>
    <property type="match status" value="1"/>
</dbReference>
<protein>
    <submittedName>
        <fullName evidence="5">Helix-turn-helix transcriptional regulator</fullName>
    </submittedName>
</protein>
<name>A0A5R9KU91_9BACT</name>
<keyword evidence="1" id="KW-0805">Transcription regulation</keyword>
<gene>
    <name evidence="5" type="ORF">FEN17_23490</name>
</gene>
<keyword evidence="2" id="KW-0238">DNA-binding</keyword>
<evidence type="ECO:0000313" key="5">
    <source>
        <dbReference type="EMBL" id="TLU99638.1"/>
    </source>
</evidence>